<evidence type="ECO:0008006" key="6">
    <source>
        <dbReference type="Google" id="ProtNLM"/>
    </source>
</evidence>
<dbReference type="PANTHER" id="PTHR24104">
    <property type="entry name" value="E3 UBIQUITIN-PROTEIN LIGASE NHLRC1-RELATED"/>
    <property type="match status" value="1"/>
</dbReference>
<keyword evidence="1" id="KW-0677">Repeat</keyword>
<evidence type="ECO:0000313" key="4">
    <source>
        <dbReference type="EMBL" id="CRF33359.1"/>
    </source>
</evidence>
<dbReference type="InterPro" id="IPR019734">
    <property type="entry name" value="TPR_rpt"/>
</dbReference>
<dbReference type="InterPro" id="IPR011042">
    <property type="entry name" value="6-blade_b-propeller_TolB-like"/>
</dbReference>
<dbReference type="AlphaFoldDB" id="A0A0G4K745"/>
<dbReference type="CDD" id="cd05819">
    <property type="entry name" value="NHL"/>
    <property type="match status" value="1"/>
</dbReference>
<dbReference type="Pfam" id="PF17170">
    <property type="entry name" value="DUF5128"/>
    <property type="match status" value="1"/>
</dbReference>
<evidence type="ECO:0000256" key="3">
    <source>
        <dbReference type="PROSITE-ProRule" id="PRU00504"/>
    </source>
</evidence>
<dbReference type="InterPro" id="IPR001258">
    <property type="entry name" value="NHL_repeat"/>
</dbReference>
<dbReference type="SUPFAM" id="SSF48452">
    <property type="entry name" value="TPR-like"/>
    <property type="match status" value="1"/>
</dbReference>
<organism evidence="4 5">
    <name type="scientific">Brachyspira suanatina</name>
    <dbReference type="NCBI Taxonomy" id="381802"/>
    <lineage>
        <taxon>Bacteria</taxon>
        <taxon>Pseudomonadati</taxon>
        <taxon>Spirochaetota</taxon>
        <taxon>Spirochaetia</taxon>
        <taxon>Brachyspirales</taxon>
        <taxon>Brachyspiraceae</taxon>
        <taxon>Brachyspira</taxon>
    </lineage>
</organism>
<name>A0A0G4K745_9SPIR</name>
<protein>
    <recommendedName>
        <fullName evidence="6">6-bladed beta-propeller</fullName>
    </recommendedName>
</protein>
<dbReference type="GO" id="GO:0008270">
    <property type="term" value="F:zinc ion binding"/>
    <property type="evidence" value="ECO:0007669"/>
    <property type="project" value="UniProtKB-KW"/>
</dbReference>
<dbReference type="PANTHER" id="PTHR24104:SF25">
    <property type="entry name" value="PROTEIN LIN-41"/>
    <property type="match status" value="1"/>
</dbReference>
<keyword evidence="5" id="KW-1185">Reference proteome</keyword>
<dbReference type="Proteomes" id="UP000043763">
    <property type="component" value="Unassembled WGS sequence"/>
</dbReference>
<feature type="repeat" description="NHL" evidence="3">
    <location>
        <begin position="293"/>
        <end position="335"/>
    </location>
</feature>
<dbReference type="EMBL" id="CVLB01000001">
    <property type="protein sequence ID" value="CRF33359.1"/>
    <property type="molecule type" value="Genomic_DNA"/>
</dbReference>
<reference evidence="5" key="1">
    <citation type="submission" date="2015-04" db="EMBL/GenBank/DDBJ databases">
        <authorList>
            <person name="Mushtaq Mamoona"/>
        </authorList>
    </citation>
    <scope>NUCLEOTIDE SEQUENCE [LARGE SCALE GENOMIC DNA]</scope>
    <source>
        <strain evidence="5">AN4859/03</strain>
    </source>
</reference>
<evidence type="ECO:0000256" key="2">
    <source>
        <dbReference type="PROSITE-ProRule" id="PRU00339"/>
    </source>
</evidence>
<dbReference type="OrthoDB" id="9792285at2"/>
<dbReference type="PROSITE" id="PS50005">
    <property type="entry name" value="TPR"/>
    <property type="match status" value="1"/>
</dbReference>
<evidence type="ECO:0000256" key="1">
    <source>
        <dbReference type="ARBA" id="ARBA00022737"/>
    </source>
</evidence>
<dbReference type="PROSITE" id="PS51125">
    <property type="entry name" value="NHL"/>
    <property type="match status" value="2"/>
</dbReference>
<dbReference type="InterPro" id="IPR011990">
    <property type="entry name" value="TPR-like_helical_dom_sf"/>
</dbReference>
<dbReference type="Gene3D" id="2.120.10.30">
    <property type="entry name" value="TolB, C-terminal domain"/>
    <property type="match status" value="1"/>
</dbReference>
<accession>A0A0G4K745</accession>
<sequence length="700" mass="80695">MRIKLLAGIVLFLMSISLSYTFDKTPYYVNTETYDSYRELLRGVHYYNQERYDASIASFRNSLNTNPTDKFIRYWYSKSLYKAGYMSLAINEWLNITRMGYEDPIILSKINKYDSANVNEEKEDTLSNFIYLKAFSTNLNFRKNINQPIQIKVMNDGSLYVLDYSDSSLKKFDINGNLIGKIAHGKRLEKQQTSWWRNLLQFVAKVYPYEKLENPRGFDIDANGYIYIANTKKDKILKYDSNHNYITNIGVTGVSNGQLLGPSSVAVDKEGNIYVSDTGNNRIVIFDIEGNFLYSFGKLGENAGEFFSPAGIAVNDRYVYVADMGNKRIQQFDLSGNYIQTIKHNLFNEPRGLSFAKDGNLYIADGSKVFYYDIDESDFTIFNNSERYTVTPTSVDEGPDGNIYLTDFMSGRIDVYTRKEEYYANLDVFVDREYLNRFPIVVASVTVRDRAMNPVVGLTPQNFFVTENSSVSHKVAFYDAPELHEYRFVYLIEDSLAAKQYEGKIREEISNFTMNLTNNDEVLVIHYNDQVYKADNYDARNLRILENANAFHFTGGISALDDAYYEAIRLSGNSFKKTAIIHFSVTSPDDRVFDMMNFNDVASFAKNNAVSLNQVYIGTNKSNYFLDLMTKDTYGYIIDADYSINYTGELNKMKNINFGRYFIYYNSFKNISQSGQFRALNVKVQYRDMYGEEEVGYVVP</sequence>
<feature type="repeat" description="TPR" evidence="2">
    <location>
        <begin position="36"/>
        <end position="69"/>
    </location>
</feature>
<dbReference type="RefSeq" id="WP_048594568.1">
    <property type="nucleotide sequence ID" value="NZ_CVLB01000001.1"/>
</dbReference>
<evidence type="ECO:0000313" key="5">
    <source>
        <dbReference type="Proteomes" id="UP000043763"/>
    </source>
</evidence>
<dbReference type="InterPro" id="IPR050952">
    <property type="entry name" value="TRIM-NHL_E3_ligases"/>
</dbReference>
<keyword evidence="2" id="KW-0802">TPR repeat</keyword>
<gene>
    <name evidence="4" type="ORF">BRSU_1396</name>
</gene>
<proteinExistence type="predicted"/>
<feature type="repeat" description="NHL" evidence="3">
    <location>
        <begin position="246"/>
        <end position="289"/>
    </location>
</feature>
<dbReference type="SUPFAM" id="SSF101898">
    <property type="entry name" value="NHL repeat"/>
    <property type="match status" value="1"/>
</dbReference>